<dbReference type="PANTHER" id="PTHR43235">
    <property type="entry name" value="GLUTAMINE AMIDOTRANSFERASE PB2B2.05-RELATED"/>
    <property type="match status" value="1"/>
</dbReference>
<evidence type="ECO:0000313" key="1">
    <source>
        <dbReference type="EMBL" id="TLD97010.1"/>
    </source>
</evidence>
<dbReference type="GO" id="GO:0016811">
    <property type="term" value="F:hydrolase activity, acting on carbon-nitrogen (but not peptide) bonds, in linear amides"/>
    <property type="evidence" value="ECO:0007669"/>
    <property type="project" value="InterPro"/>
</dbReference>
<organism evidence="1 2">
    <name type="scientific">Helicobacter trogontum</name>
    <dbReference type="NCBI Taxonomy" id="50960"/>
    <lineage>
        <taxon>Bacteria</taxon>
        <taxon>Pseudomonadati</taxon>
        <taxon>Campylobacterota</taxon>
        <taxon>Epsilonproteobacteria</taxon>
        <taxon>Campylobacterales</taxon>
        <taxon>Helicobacteraceae</taxon>
        <taxon>Helicobacter</taxon>
    </lineage>
</organism>
<gene>
    <name evidence="1" type="ORF">LS80_007615</name>
</gene>
<dbReference type="AlphaFoldDB" id="A0A4U8TAT7"/>
<dbReference type="SUPFAM" id="SSF52317">
    <property type="entry name" value="Class I glutamine amidotransferase-like"/>
    <property type="match status" value="1"/>
</dbReference>
<protein>
    <submittedName>
        <fullName evidence="1">Uncharacterized protein</fullName>
    </submittedName>
</protein>
<dbReference type="InterPro" id="IPR029062">
    <property type="entry name" value="Class_I_gatase-like"/>
</dbReference>
<dbReference type="PANTHER" id="PTHR43235:SF1">
    <property type="entry name" value="GLUTAMINE AMIDOTRANSFERASE PB2B2.05-RELATED"/>
    <property type="match status" value="1"/>
</dbReference>
<proteinExistence type="predicted"/>
<dbReference type="Proteomes" id="UP000029861">
    <property type="component" value="Unassembled WGS sequence"/>
</dbReference>
<comment type="caution">
    <text evidence="1">The sequence shown here is derived from an EMBL/GenBank/DDBJ whole genome shotgun (WGS) entry which is preliminary data.</text>
</comment>
<dbReference type="Gene3D" id="3.40.50.880">
    <property type="match status" value="1"/>
</dbReference>
<accession>A0A4U8TAT7</accession>
<dbReference type="RefSeq" id="WP_034318258.1">
    <property type="nucleotide sequence ID" value="NZ_FZND01000089.1"/>
</dbReference>
<dbReference type="InterPro" id="IPR044668">
    <property type="entry name" value="PuuD-like"/>
</dbReference>
<dbReference type="EMBL" id="JRPK02000027">
    <property type="protein sequence ID" value="TLD97010.1"/>
    <property type="molecule type" value="Genomic_DNA"/>
</dbReference>
<name>A0A4U8TAT7_9HELI</name>
<dbReference type="InterPro" id="IPR011697">
    <property type="entry name" value="Peptidase_C26"/>
</dbReference>
<reference evidence="1 2" key="1">
    <citation type="journal article" date="2014" name="Genome Announc.">
        <title>Draft genome sequences of eight enterohepatic helicobacter species isolated from both laboratory and wild rodents.</title>
        <authorList>
            <person name="Sheh A."/>
            <person name="Shen Z."/>
            <person name="Fox J.G."/>
        </authorList>
    </citation>
    <scope>NUCLEOTIDE SEQUENCE [LARGE SCALE GENOMIC DNA]</scope>
    <source>
        <strain evidence="1 2">ATCC 49310</strain>
    </source>
</reference>
<evidence type="ECO:0000313" key="2">
    <source>
        <dbReference type="Proteomes" id="UP000029861"/>
    </source>
</evidence>
<dbReference type="GO" id="GO:0005829">
    <property type="term" value="C:cytosol"/>
    <property type="evidence" value="ECO:0007669"/>
    <property type="project" value="TreeGrafter"/>
</dbReference>
<dbReference type="PROSITE" id="PS51273">
    <property type="entry name" value="GATASE_TYPE_1"/>
    <property type="match status" value="1"/>
</dbReference>
<sequence>MKRQYIAISQRLYSMQEYNEVRESLALDWGQFFTEYLHDFLMLPLSYKQDITPYLPYIAGIILSGGNDLSIFNDTHLNRERDVFETNIIELCIRYSIPLLGICRGAQMIAHYFDSQITPCINHVGLHEVEQNLSSIHSDVSVESRTQIFEGLEATQRFRTNSFHNYAITQLGKELEILAICNNSNNLSIEAFKHKFHNIVGIMWHIEREMGMLNSDIFQYWKNTLCKDFKNKDM</sequence>
<dbReference type="STRING" id="50960.LS81_00685"/>
<dbReference type="Pfam" id="PF07722">
    <property type="entry name" value="Peptidase_C26"/>
    <property type="match status" value="1"/>
</dbReference>